<organism evidence="1">
    <name type="scientific">hydrothermal vent metagenome</name>
    <dbReference type="NCBI Taxonomy" id="652676"/>
    <lineage>
        <taxon>unclassified sequences</taxon>
        <taxon>metagenomes</taxon>
        <taxon>ecological metagenomes</taxon>
    </lineage>
</organism>
<protein>
    <submittedName>
        <fullName evidence="1">Uncharacterized protein</fullName>
    </submittedName>
</protein>
<evidence type="ECO:0000313" key="1">
    <source>
        <dbReference type="EMBL" id="VAW97190.1"/>
    </source>
</evidence>
<name>A0A3B1A6L6_9ZZZZ</name>
<accession>A0A3B1A6L6</accession>
<dbReference type="AlphaFoldDB" id="A0A3B1A6L6"/>
<reference evidence="1" key="1">
    <citation type="submission" date="2018-06" db="EMBL/GenBank/DDBJ databases">
        <authorList>
            <person name="Zhirakovskaya E."/>
        </authorList>
    </citation>
    <scope>NUCLEOTIDE SEQUENCE</scope>
</reference>
<sequence length="246" mass="28216">YHAITKRQKKTFSKFLYYCMFYGNTQPTILCEGKTDNVYLKSTINILATHYPKLATAKTKSSAYKLLIHFIEYSRRSKFLMGLDGGKGSAEFFVKKFNIHNEFYNAPPPQNPVIIVLDNDSGFSNFQSILKKINSATIYPTVFKKDEYRKADFIHVMHNPYIVLTPLSPKGKQTDIEYLFDDATRLTQHNGKCFNTADKRDDETDLSKEAFADHIIKTQKGSINFDGLKPLLDRIVAAITHYDSIK</sequence>
<proteinExistence type="predicted"/>
<feature type="non-terminal residue" evidence="1">
    <location>
        <position position="1"/>
    </location>
</feature>
<dbReference type="EMBL" id="UOFV01000102">
    <property type="protein sequence ID" value="VAW97190.1"/>
    <property type="molecule type" value="Genomic_DNA"/>
</dbReference>
<gene>
    <name evidence="1" type="ORF">MNBD_GAMMA19-554</name>
</gene>